<dbReference type="AlphaFoldDB" id="A0AAN8PR81"/>
<feature type="signal peptide" evidence="5">
    <location>
        <begin position="1"/>
        <end position="20"/>
    </location>
</feature>
<evidence type="ECO:0000256" key="1">
    <source>
        <dbReference type="ARBA" id="ARBA00004613"/>
    </source>
</evidence>
<reference evidence="7 8" key="1">
    <citation type="submission" date="2024-01" db="EMBL/GenBank/DDBJ databases">
        <title>The genome of the rayed Mediterranean limpet Patella caerulea (Linnaeus, 1758).</title>
        <authorList>
            <person name="Anh-Thu Weber A."/>
            <person name="Halstead-Nussloch G."/>
        </authorList>
    </citation>
    <scope>NUCLEOTIDE SEQUENCE [LARGE SCALE GENOMIC DNA]</scope>
    <source>
        <strain evidence="7">AATW-2023a</strain>
        <tissue evidence="7">Whole specimen</tissue>
    </source>
</reference>
<sequence>MKWFTLMLCLLVCIADVTNSFIDPSTTLGCHIRHYTQEIIKPWFDEDGNLHPCVGFFQVDSCWGRCDSNEIGDFKMPFKISNHPVCTYAGRTRRIVTLDHCIGHPEPEVELFDASRCECRRCNSEFESCENLNG</sequence>
<dbReference type="InterPro" id="IPR001545">
    <property type="entry name" value="Gonadotropin_bsu"/>
</dbReference>
<comment type="similarity">
    <text evidence="2">Belongs to the glycoprotein hormones subunit beta family.</text>
</comment>
<dbReference type="InterPro" id="IPR006208">
    <property type="entry name" value="Glyco_hormone_CN"/>
</dbReference>
<dbReference type="Proteomes" id="UP001347796">
    <property type="component" value="Unassembled WGS sequence"/>
</dbReference>
<dbReference type="PANTHER" id="PTHR11515:SF13">
    <property type="entry name" value="GLYCOPROTEIN HORMONE BETA 5, ISOFORM A"/>
    <property type="match status" value="1"/>
</dbReference>
<keyword evidence="8" id="KW-1185">Reference proteome</keyword>
<keyword evidence="5" id="KW-0732">Signal</keyword>
<dbReference type="CDD" id="cd00069">
    <property type="entry name" value="GHB_like"/>
    <property type="match status" value="1"/>
</dbReference>
<dbReference type="GO" id="GO:0005615">
    <property type="term" value="C:extracellular space"/>
    <property type="evidence" value="ECO:0007669"/>
    <property type="project" value="TreeGrafter"/>
</dbReference>
<name>A0AAN8PR81_PATCE</name>
<protein>
    <recommendedName>
        <fullName evidence="6">Glycoprotein hormone subunit beta domain-containing protein</fullName>
    </recommendedName>
</protein>
<keyword evidence="4" id="KW-1015">Disulfide bond</keyword>
<dbReference type="GO" id="GO:0005179">
    <property type="term" value="F:hormone activity"/>
    <property type="evidence" value="ECO:0007669"/>
    <property type="project" value="InterPro"/>
</dbReference>
<organism evidence="7 8">
    <name type="scientific">Patella caerulea</name>
    <name type="common">Rayed Mediterranean limpet</name>
    <dbReference type="NCBI Taxonomy" id="87958"/>
    <lineage>
        <taxon>Eukaryota</taxon>
        <taxon>Metazoa</taxon>
        <taxon>Spiralia</taxon>
        <taxon>Lophotrochozoa</taxon>
        <taxon>Mollusca</taxon>
        <taxon>Gastropoda</taxon>
        <taxon>Patellogastropoda</taxon>
        <taxon>Patelloidea</taxon>
        <taxon>Patellidae</taxon>
        <taxon>Patella</taxon>
    </lineage>
</organism>
<dbReference type="GO" id="GO:0007186">
    <property type="term" value="P:G protein-coupled receptor signaling pathway"/>
    <property type="evidence" value="ECO:0007669"/>
    <property type="project" value="TreeGrafter"/>
</dbReference>
<proteinExistence type="inferred from homology"/>
<keyword evidence="3" id="KW-0964">Secreted</keyword>
<dbReference type="SUPFAM" id="SSF57501">
    <property type="entry name" value="Cystine-knot cytokines"/>
    <property type="match status" value="1"/>
</dbReference>
<comment type="caution">
    <text evidence="7">The sequence shown here is derived from an EMBL/GenBank/DDBJ whole genome shotgun (WGS) entry which is preliminary data.</text>
</comment>
<feature type="chain" id="PRO_5042852908" description="Glycoprotein hormone subunit beta domain-containing protein" evidence="5">
    <location>
        <begin position="21"/>
        <end position="134"/>
    </location>
</feature>
<dbReference type="Pfam" id="PF00007">
    <property type="entry name" value="Cys_knot"/>
    <property type="match status" value="1"/>
</dbReference>
<dbReference type="EMBL" id="JAZGQO010000007">
    <property type="protein sequence ID" value="KAK6182397.1"/>
    <property type="molecule type" value="Genomic_DNA"/>
</dbReference>
<evidence type="ECO:0000256" key="4">
    <source>
        <dbReference type="ARBA" id="ARBA00023157"/>
    </source>
</evidence>
<evidence type="ECO:0000256" key="2">
    <source>
        <dbReference type="ARBA" id="ARBA00006552"/>
    </source>
</evidence>
<dbReference type="GO" id="GO:0005737">
    <property type="term" value="C:cytoplasm"/>
    <property type="evidence" value="ECO:0007669"/>
    <property type="project" value="TreeGrafter"/>
</dbReference>
<dbReference type="PANTHER" id="PTHR11515">
    <property type="entry name" value="GLYCOPROTEIN HORMONE BETA CHAIN"/>
    <property type="match status" value="1"/>
</dbReference>
<accession>A0AAN8PR81</accession>
<comment type="subcellular location">
    <subcellularLocation>
        <location evidence="1">Secreted</location>
    </subcellularLocation>
</comment>
<evidence type="ECO:0000256" key="3">
    <source>
        <dbReference type="ARBA" id="ARBA00022525"/>
    </source>
</evidence>
<evidence type="ECO:0000313" key="8">
    <source>
        <dbReference type="Proteomes" id="UP001347796"/>
    </source>
</evidence>
<evidence type="ECO:0000259" key="6">
    <source>
        <dbReference type="Pfam" id="PF00007"/>
    </source>
</evidence>
<evidence type="ECO:0000313" key="7">
    <source>
        <dbReference type="EMBL" id="KAK6182397.1"/>
    </source>
</evidence>
<gene>
    <name evidence="7" type="ORF">SNE40_010100</name>
</gene>
<dbReference type="Gene3D" id="2.10.90.10">
    <property type="entry name" value="Cystine-knot cytokines"/>
    <property type="match status" value="1"/>
</dbReference>
<evidence type="ECO:0000256" key="5">
    <source>
        <dbReference type="SAM" id="SignalP"/>
    </source>
</evidence>
<feature type="domain" description="Glycoprotein hormone subunit beta" evidence="6">
    <location>
        <begin position="56"/>
        <end position="131"/>
    </location>
</feature>
<dbReference type="InterPro" id="IPR029034">
    <property type="entry name" value="Cystine-knot_cytokine"/>
</dbReference>